<organism evidence="3 4">
    <name type="scientific">Acanthosepion pharaonis</name>
    <name type="common">Pharaoh cuttlefish</name>
    <name type="synonym">Sepia pharaonis</name>
    <dbReference type="NCBI Taxonomy" id="158019"/>
    <lineage>
        <taxon>Eukaryota</taxon>
        <taxon>Metazoa</taxon>
        <taxon>Spiralia</taxon>
        <taxon>Lophotrochozoa</taxon>
        <taxon>Mollusca</taxon>
        <taxon>Cephalopoda</taxon>
        <taxon>Coleoidea</taxon>
        <taxon>Decapodiformes</taxon>
        <taxon>Sepiida</taxon>
        <taxon>Sepiina</taxon>
        <taxon>Sepiidae</taxon>
        <taxon>Acanthosepion</taxon>
    </lineage>
</organism>
<evidence type="ECO:0000313" key="4">
    <source>
        <dbReference type="Proteomes" id="UP000597762"/>
    </source>
</evidence>
<feature type="signal peptide" evidence="2">
    <location>
        <begin position="1"/>
        <end position="23"/>
    </location>
</feature>
<reference evidence="3" key="1">
    <citation type="submission" date="2021-01" db="EMBL/GenBank/DDBJ databases">
        <authorList>
            <person name="Li R."/>
            <person name="Bekaert M."/>
        </authorList>
    </citation>
    <scope>NUCLEOTIDE SEQUENCE</scope>
    <source>
        <strain evidence="3">Farmed</strain>
    </source>
</reference>
<evidence type="ECO:0000256" key="2">
    <source>
        <dbReference type="SAM" id="SignalP"/>
    </source>
</evidence>
<comment type="caution">
    <text evidence="3">The sequence shown here is derived from an EMBL/GenBank/DDBJ whole genome shotgun (WGS) entry which is preliminary data.</text>
</comment>
<proteinExistence type="predicted"/>
<dbReference type="Proteomes" id="UP000597762">
    <property type="component" value="Unassembled WGS sequence"/>
</dbReference>
<keyword evidence="4" id="KW-1185">Reference proteome</keyword>
<sequence>MVLKRLICSLFLFCSSFPAEVLGSYSQLLKSIDEPLFYHSAEEIAFLLSPMACKGGPNQRNSSGWKNGENFSHNRQNQRSAFHPNHSQQVNRNLGYDPQNSSPAQKNSYHNQNFKNNNKQNSNESFLVSFSFSLNIIIDPLYLRGILKCK</sequence>
<dbReference type="AlphaFoldDB" id="A0A812ELY6"/>
<gene>
    <name evidence="3" type="ORF">SPHA_74859</name>
</gene>
<accession>A0A812ELY6</accession>
<evidence type="ECO:0000313" key="3">
    <source>
        <dbReference type="EMBL" id="CAE1325214.1"/>
    </source>
</evidence>
<name>A0A812ELY6_ACAPH</name>
<evidence type="ECO:0000256" key="1">
    <source>
        <dbReference type="SAM" id="MobiDB-lite"/>
    </source>
</evidence>
<feature type="region of interest" description="Disordered" evidence="1">
    <location>
        <begin position="58"/>
        <end position="118"/>
    </location>
</feature>
<protein>
    <submittedName>
        <fullName evidence="3">Uncharacterized protein</fullName>
    </submittedName>
</protein>
<dbReference type="EMBL" id="CAHIKZ030005441">
    <property type="protein sequence ID" value="CAE1325214.1"/>
    <property type="molecule type" value="Genomic_DNA"/>
</dbReference>
<feature type="compositionally biased region" description="Polar residues" evidence="1">
    <location>
        <begin position="58"/>
        <end position="110"/>
    </location>
</feature>
<feature type="chain" id="PRO_5032370634" evidence="2">
    <location>
        <begin position="24"/>
        <end position="150"/>
    </location>
</feature>
<keyword evidence="2" id="KW-0732">Signal</keyword>